<feature type="region of interest" description="Disordered" evidence="1">
    <location>
        <begin position="32"/>
        <end position="60"/>
    </location>
</feature>
<evidence type="ECO:0008006" key="6">
    <source>
        <dbReference type="Google" id="ProtNLM"/>
    </source>
</evidence>
<evidence type="ECO:0000313" key="2">
    <source>
        <dbReference type="EMBL" id="RHY14872.1"/>
    </source>
</evidence>
<sequence>MSSKLNPKAGAFVPSFVVPVEVVITPALTTTVVAPSPGGSKKNKGNGTLTHNPPKSTRQPVTMFRPFFTAVPPHFDLAGVNATCGGTVKEKTKSAAKRDKQRAAAAAAAAQPVLHYDPNAYAYFPTVDPDHKKDKQPRHTPTESPEDEMNDAVANVNSHFYAPFCSGLSDTLPDFKDGARTVNFRRILLTKCYEALVEEPDHAVRSVVGDLLDGSSPASRRTMDEYFDALQRVACRDHHLPPQLTQLIQEVGSRLKRGRVDGYASEVTWLTY</sequence>
<protein>
    <recommendedName>
        <fullName evidence="6">MIF4G domain-containing protein</fullName>
    </recommendedName>
</protein>
<evidence type="ECO:0000313" key="4">
    <source>
        <dbReference type="Proteomes" id="UP000265427"/>
    </source>
</evidence>
<feature type="region of interest" description="Disordered" evidence="1">
    <location>
        <begin position="126"/>
        <end position="148"/>
    </location>
</feature>
<gene>
    <name evidence="2" type="ORF">DYB36_001022</name>
    <name evidence="3" type="ORF">DYB38_003039</name>
</gene>
<feature type="compositionally biased region" description="Polar residues" evidence="1">
    <location>
        <begin position="48"/>
        <end position="60"/>
    </location>
</feature>
<dbReference type="Proteomes" id="UP000265716">
    <property type="component" value="Unassembled WGS sequence"/>
</dbReference>
<evidence type="ECO:0000256" key="1">
    <source>
        <dbReference type="SAM" id="MobiDB-lite"/>
    </source>
</evidence>
<evidence type="ECO:0000313" key="5">
    <source>
        <dbReference type="Proteomes" id="UP000265716"/>
    </source>
</evidence>
<proteinExistence type="predicted"/>
<evidence type="ECO:0000313" key="3">
    <source>
        <dbReference type="EMBL" id="RHY67523.1"/>
    </source>
</evidence>
<reference evidence="4 5" key="1">
    <citation type="submission" date="2018-08" db="EMBL/GenBank/DDBJ databases">
        <title>Aphanomyces genome sequencing and annotation.</title>
        <authorList>
            <person name="Minardi D."/>
            <person name="Oidtmann B."/>
            <person name="Van Der Giezen M."/>
            <person name="Studholme D.J."/>
        </authorList>
    </citation>
    <scope>NUCLEOTIDE SEQUENCE [LARGE SCALE GENOMIC DNA]</scope>
    <source>
        <strain evidence="2 4">Kv</strain>
        <strain evidence="3 5">SA</strain>
    </source>
</reference>
<comment type="caution">
    <text evidence="3">The sequence shown here is derived from an EMBL/GenBank/DDBJ whole genome shotgun (WGS) entry which is preliminary data.</text>
</comment>
<dbReference type="EMBL" id="QUSZ01004321">
    <property type="protein sequence ID" value="RHY14872.1"/>
    <property type="molecule type" value="Genomic_DNA"/>
</dbReference>
<dbReference type="EMBL" id="QUTC01003920">
    <property type="protein sequence ID" value="RHY67523.1"/>
    <property type="molecule type" value="Genomic_DNA"/>
</dbReference>
<dbReference type="VEuPathDB" id="FungiDB:H257_05093"/>
<organism evidence="3 5">
    <name type="scientific">Aphanomyces astaci</name>
    <name type="common">Crayfish plague agent</name>
    <dbReference type="NCBI Taxonomy" id="112090"/>
    <lineage>
        <taxon>Eukaryota</taxon>
        <taxon>Sar</taxon>
        <taxon>Stramenopiles</taxon>
        <taxon>Oomycota</taxon>
        <taxon>Saprolegniomycetes</taxon>
        <taxon>Saprolegniales</taxon>
        <taxon>Verrucalvaceae</taxon>
        <taxon>Aphanomyces</taxon>
    </lineage>
</organism>
<dbReference type="Proteomes" id="UP000265427">
    <property type="component" value="Unassembled WGS sequence"/>
</dbReference>
<accession>A0A397DSF3</accession>
<name>A0A397DSF3_APHAT</name>
<dbReference type="AlphaFoldDB" id="A0A397DSF3"/>